<evidence type="ECO:0000256" key="1">
    <source>
        <dbReference type="ARBA" id="ARBA00004141"/>
    </source>
</evidence>
<protein>
    <recommendedName>
        <fullName evidence="10">MFS transporter</fullName>
    </recommendedName>
</protein>
<dbReference type="GO" id="GO:0016020">
    <property type="term" value="C:membrane"/>
    <property type="evidence" value="ECO:0007669"/>
    <property type="project" value="UniProtKB-SubCell"/>
</dbReference>
<evidence type="ECO:0008006" key="10">
    <source>
        <dbReference type="Google" id="ProtNLM"/>
    </source>
</evidence>
<comment type="subcellular location">
    <subcellularLocation>
        <location evidence="1">Membrane</location>
        <topology evidence="1">Multi-pass membrane protein</topology>
    </subcellularLocation>
</comment>
<feature type="non-terminal residue" evidence="8">
    <location>
        <position position="1"/>
    </location>
</feature>
<feature type="region of interest" description="Disordered" evidence="6">
    <location>
        <begin position="90"/>
        <end position="126"/>
    </location>
</feature>
<evidence type="ECO:0000256" key="2">
    <source>
        <dbReference type="ARBA" id="ARBA00022448"/>
    </source>
</evidence>
<keyword evidence="9" id="KW-1185">Reference proteome</keyword>
<keyword evidence="5 7" id="KW-0472">Membrane</keyword>
<reference evidence="8 9" key="1">
    <citation type="journal article" date="2019" name="Nat. Ecol. Evol.">
        <title>Megaphylogeny resolves global patterns of mushroom evolution.</title>
        <authorList>
            <person name="Varga T."/>
            <person name="Krizsan K."/>
            <person name="Foldi C."/>
            <person name="Dima B."/>
            <person name="Sanchez-Garcia M."/>
            <person name="Sanchez-Ramirez S."/>
            <person name="Szollosi G.J."/>
            <person name="Szarkandi J.G."/>
            <person name="Papp V."/>
            <person name="Albert L."/>
            <person name="Andreopoulos W."/>
            <person name="Angelini C."/>
            <person name="Antonin V."/>
            <person name="Barry K.W."/>
            <person name="Bougher N.L."/>
            <person name="Buchanan P."/>
            <person name="Buyck B."/>
            <person name="Bense V."/>
            <person name="Catcheside P."/>
            <person name="Chovatia M."/>
            <person name="Cooper J."/>
            <person name="Damon W."/>
            <person name="Desjardin D."/>
            <person name="Finy P."/>
            <person name="Geml J."/>
            <person name="Haridas S."/>
            <person name="Hughes K."/>
            <person name="Justo A."/>
            <person name="Karasinski D."/>
            <person name="Kautmanova I."/>
            <person name="Kiss B."/>
            <person name="Kocsube S."/>
            <person name="Kotiranta H."/>
            <person name="LaButti K.M."/>
            <person name="Lechner B.E."/>
            <person name="Liimatainen K."/>
            <person name="Lipzen A."/>
            <person name="Lukacs Z."/>
            <person name="Mihaltcheva S."/>
            <person name="Morgado L.N."/>
            <person name="Niskanen T."/>
            <person name="Noordeloos M.E."/>
            <person name="Ohm R.A."/>
            <person name="Ortiz-Santana B."/>
            <person name="Ovrebo C."/>
            <person name="Racz N."/>
            <person name="Riley R."/>
            <person name="Savchenko A."/>
            <person name="Shiryaev A."/>
            <person name="Soop K."/>
            <person name="Spirin V."/>
            <person name="Szebenyi C."/>
            <person name="Tomsovsky M."/>
            <person name="Tulloss R.E."/>
            <person name="Uehling J."/>
            <person name="Grigoriev I.V."/>
            <person name="Vagvolgyi C."/>
            <person name="Papp T."/>
            <person name="Martin F.M."/>
            <person name="Miettinen O."/>
            <person name="Hibbett D.S."/>
            <person name="Nagy L.G."/>
        </authorList>
    </citation>
    <scope>NUCLEOTIDE SEQUENCE [LARGE SCALE GENOMIC DNA]</scope>
    <source>
        <strain evidence="8 9">HHB13444</strain>
    </source>
</reference>
<evidence type="ECO:0000256" key="3">
    <source>
        <dbReference type="ARBA" id="ARBA00022692"/>
    </source>
</evidence>
<name>A0A5C3P6R0_9APHY</name>
<accession>A0A5C3P6R0</accession>
<keyword evidence="3 7" id="KW-0812">Transmembrane</keyword>
<evidence type="ECO:0000256" key="7">
    <source>
        <dbReference type="SAM" id="Phobius"/>
    </source>
</evidence>
<dbReference type="Proteomes" id="UP000308197">
    <property type="component" value="Unassembled WGS sequence"/>
</dbReference>
<feature type="compositionally biased region" description="Polar residues" evidence="6">
    <location>
        <begin position="116"/>
        <end position="126"/>
    </location>
</feature>
<evidence type="ECO:0000256" key="6">
    <source>
        <dbReference type="SAM" id="MobiDB-lite"/>
    </source>
</evidence>
<keyword evidence="4 7" id="KW-1133">Transmembrane helix</keyword>
<dbReference type="EMBL" id="ML211303">
    <property type="protein sequence ID" value="TFK84649.1"/>
    <property type="molecule type" value="Genomic_DNA"/>
</dbReference>
<organism evidence="8 9">
    <name type="scientific">Polyporus arcularius HHB13444</name>
    <dbReference type="NCBI Taxonomy" id="1314778"/>
    <lineage>
        <taxon>Eukaryota</taxon>
        <taxon>Fungi</taxon>
        <taxon>Dikarya</taxon>
        <taxon>Basidiomycota</taxon>
        <taxon>Agaricomycotina</taxon>
        <taxon>Agaricomycetes</taxon>
        <taxon>Polyporales</taxon>
        <taxon>Polyporaceae</taxon>
        <taxon>Polyporus</taxon>
    </lineage>
</organism>
<feature type="transmembrane region" description="Helical" evidence="7">
    <location>
        <begin position="64"/>
        <end position="83"/>
    </location>
</feature>
<evidence type="ECO:0000256" key="4">
    <source>
        <dbReference type="ARBA" id="ARBA00022989"/>
    </source>
</evidence>
<dbReference type="InParanoid" id="A0A5C3P6R0"/>
<dbReference type="PANTHER" id="PTHR42718">
    <property type="entry name" value="MAJOR FACILITATOR SUPERFAMILY MULTIDRUG TRANSPORTER MFSC"/>
    <property type="match status" value="1"/>
</dbReference>
<gene>
    <name evidence="8" type="ORF">K466DRAFT_219196</name>
</gene>
<evidence type="ECO:0000313" key="9">
    <source>
        <dbReference type="Proteomes" id="UP000308197"/>
    </source>
</evidence>
<dbReference type="AlphaFoldDB" id="A0A5C3P6R0"/>
<feature type="compositionally biased region" description="Basic and acidic residues" evidence="6">
    <location>
        <begin position="92"/>
        <end position="114"/>
    </location>
</feature>
<dbReference type="STRING" id="1314778.A0A5C3P6R0"/>
<dbReference type="PANTHER" id="PTHR42718:SF9">
    <property type="entry name" value="MAJOR FACILITATOR SUPERFAMILY MULTIDRUG TRANSPORTER MFSC"/>
    <property type="match status" value="1"/>
</dbReference>
<proteinExistence type="predicted"/>
<keyword evidence="2" id="KW-0813">Transport</keyword>
<sequence>PHEQSVGGALFQTLTQLGTAFGLAISTVVYNATLKKSAAAEGVTVNVDGTNAPRDAQLTAYKDANWTGFAFAMVGALLAVIFLRGVGVVGHRGSDADSEKTAREDPEDRDHDAVRSPSTARPVQPT</sequence>
<evidence type="ECO:0000256" key="5">
    <source>
        <dbReference type="ARBA" id="ARBA00023136"/>
    </source>
</evidence>
<evidence type="ECO:0000313" key="8">
    <source>
        <dbReference type="EMBL" id="TFK84649.1"/>
    </source>
</evidence>